<evidence type="ECO:0000313" key="2">
    <source>
        <dbReference type="EMBL" id="SDZ31927.1"/>
    </source>
</evidence>
<dbReference type="SUPFAM" id="SSF52821">
    <property type="entry name" value="Rhodanese/Cell cycle control phosphatase"/>
    <property type="match status" value="1"/>
</dbReference>
<dbReference type="PANTHER" id="PTHR43031:SF1">
    <property type="entry name" value="PYRIDINE NUCLEOTIDE-DISULPHIDE OXIDOREDUCTASE"/>
    <property type="match status" value="1"/>
</dbReference>
<dbReference type="STRING" id="381665.SAMN05216554_3245"/>
<keyword evidence="3" id="KW-1185">Reference proteome</keyword>
<dbReference type="InterPro" id="IPR050229">
    <property type="entry name" value="GlpE_sulfurtransferase"/>
</dbReference>
<gene>
    <name evidence="2" type="ORF">SAMN05216554_3245</name>
</gene>
<proteinExistence type="predicted"/>
<dbReference type="GO" id="GO:0016740">
    <property type="term" value="F:transferase activity"/>
    <property type="evidence" value="ECO:0007669"/>
    <property type="project" value="UniProtKB-KW"/>
</dbReference>
<evidence type="ECO:0000313" key="3">
    <source>
        <dbReference type="Proteomes" id="UP000198891"/>
    </source>
</evidence>
<dbReference type="SMART" id="SM00450">
    <property type="entry name" value="RHOD"/>
    <property type="match status" value="1"/>
</dbReference>
<dbReference type="PANTHER" id="PTHR43031">
    <property type="entry name" value="FAD-DEPENDENT OXIDOREDUCTASE"/>
    <property type="match status" value="1"/>
</dbReference>
<protein>
    <submittedName>
        <fullName evidence="2">Rhodanese-related sulfurtransferase</fullName>
    </submittedName>
</protein>
<dbReference type="Proteomes" id="UP000198891">
    <property type="component" value="Unassembled WGS sequence"/>
</dbReference>
<dbReference type="CDD" id="cd00158">
    <property type="entry name" value="RHOD"/>
    <property type="match status" value="1"/>
</dbReference>
<keyword evidence="2" id="KW-0808">Transferase</keyword>
<dbReference type="PROSITE" id="PS50206">
    <property type="entry name" value="RHODANESE_3"/>
    <property type="match status" value="1"/>
</dbReference>
<feature type="domain" description="Rhodanese" evidence="1">
    <location>
        <begin position="25"/>
        <end position="112"/>
    </location>
</feature>
<dbReference type="InterPro" id="IPR036873">
    <property type="entry name" value="Rhodanese-like_dom_sf"/>
</dbReference>
<sequence>MIMGLRSLFGKSYATITPEEAERQLASGAILIDVRSAREFANGHAPAARNIPLEQIAGRAHELPNDAPIVTICHSGARSAIAARSLAKHGHTVSSLRGGTTAWIAAGLPTSKKSTSKK</sequence>
<dbReference type="InterPro" id="IPR001763">
    <property type="entry name" value="Rhodanese-like_dom"/>
</dbReference>
<organism evidence="2 3">
    <name type="scientific">Herbiconiux ginsengi</name>
    <dbReference type="NCBI Taxonomy" id="381665"/>
    <lineage>
        <taxon>Bacteria</taxon>
        <taxon>Bacillati</taxon>
        <taxon>Actinomycetota</taxon>
        <taxon>Actinomycetes</taxon>
        <taxon>Micrococcales</taxon>
        <taxon>Microbacteriaceae</taxon>
        <taxon>Herbiconiux</taxon>
    </lineage>
</organism>
<reference evidence="2 3" key="1">
    <citation type="submission" date="2016-10" db="EMBL/GenBank/DDBJ databases">
        <authorList>
            <person name="de Groot N.N."/>
        </authorList>
    </citation>
    <scope>NUCLEOTIDE SEQUENCE [LARGE SCALE GENOMIC DNA]</scope>
    <source>
        <strain evidence="2 3">CGMCC 4.3491</strain>
    </source>
</reference>
<name>A0A1H3S2C2_9MICO</name>
<evidence type="ECO:0000259" key="1">
    <source>
        <dbReference type="PROSITE" id="PS50206"/>
    </source>
</evidence>
<dbReference type="Gene3D" id="3.40.250.10">
    <property type="entry name" value="Rhodanese-like domain"/>
    <property type="match status" value="1"/>
</dbReference>
<dbReference type="Pfam" id="PF00581">
    <property type="entry name" value="Rhodanese"/>
    <property type="match status" value="1"/>
</dbReference>
<dbReference type="EMBL" id="FNPZ01000003">
    <property type="protein sequence ID" value="SDZ31927.1"/>
    <property type="molecule type" value="Genomic_DNA"/>
</dbReference>
<dbReference type="AlphaFoldDB" id="A0A1H3S2C2"/>
<accession>A0A1H3S2C2</accession>